<protein>
    <submittedName>
        <fullName evidence="7">Tripeptidyl aminopeptidase</fullName>
        <ecNumber evidence="7">3.4.14.-</ecNumber>
    </submittedName>
</protein>
<dbReference type="Pfam" id="PF08386">
    <property type="entry name" value="Abhydrolase_4"/>
    <property type="match status" value="1"/>
</dbReference>
<dbReference type="GO" id="GO:0004177">
    <property type="term" value="F:aminopeptidase activity"/>
    <property type="evidence" value="ECO:0007669"/>
    <property type="project" value="UniProtKB-KW"/>
</dbReference>
<evidence type="ECO:0000256" key="3">
    <source>
        <dbReference type="ARBA" id="ARBA00022801"/>
    </source>
</evidence>
<keyword evidence="2" id="KW-0732">Signal</keyword>
<reference evidence="7 8" key="1">
    <citation type="submission" date="2018-12" db="EMBL/GenBank/DDBJ databases">
        <authorList>
            <consortium name="Pathogen Informatics"/>
        </authorList>
    </citation>
    <scope>NUCLEOTIDE SEQUENCE [LARGE SCALE GENOMIC DNA]</scope>
    <source>
        <strain evidence="7 8">NCTC10951</strain>
    </source>
</reference>
<proteinExistence type="inferred from homology"/>
<dbReference type="PANTHER" id="PTHR43248">
    <property type="entry name" value="2-SUCCINYL-6-HYDROXY-2,4-CYCLOHEXADIENE-1-CARBOXYLATE SYNTHASE"/>
    <property type="match status" value="1"/>
</dbReference>
<organism evidence="7 8">
    <name type="scientific">Actinomyces viscosus</name>
    <dbReference type="NCBI Taxonomy" id="1656"/>
    <lineage>
        <taxon>Bacteria</taxon>
        <taxon>Bacillati</taxon>
        <taxon>Actinomycetota</taxon>
        <taxon>Actinomycetes</taxon>
        <taxon>Actinomycetales</taxon>
        <taxon>Actinomycetaceae</taxon>
        <taxon>Actinomyces</taxon>
    </lineage>
</organism>
<dbReference type="InterPro" id="IPR000073">
    <property type="entry name" value="AB_hydrolase_1"/>
</dbReference>
<evidence type="ECO:0000259" key="6">
    <source>
        <dbReference type="Pfam" id="PF08386"/>
    </source>
</evidence>
<keyword evidence="7" id="KW-0645">Protease</keyword>
<dbReference type="SUPFAM" id="SSF53474">
    <property type="entry name" value="alpha/beta-Hydrolases"/>
    <property type="match status" value="1"/>
</dbReference>
<feature type="region of interest" description="Disordered" evidence="4">
    <location>
        <begin position="216"/>
        <end position="237"/>
    </location>
</feature>
<dbReference type="EC" id="3.4.14.-" evidence="7"/>
<name>A0A3S5EWH5_ACTVI</name>
<comment type="similarity">
    <text evidence="1">Belongs to the peptidase S33 family.</text>
</comment>
<dbReference type="Proteomes" id="UP000268658">
    <property type="component" value="Chromosome"/>
</dbReference>
<evidence type="ECO:0000256" key="2">
    <source>
        <dbReference type="ARBA" id="ARBA00022729"/>
    </source>
</evidence>
<accession>A0A3S5EWH5</accession>
<evidence type="ECO:0000256" key="4">
    <source>
        <dbReference type="SAM" id="MobiDB-lite"/>
    </source>
</evidence>
<dbReference type="InterPro" id="IPR013595">
    <property type="entry name" value="Pept_S33_TAP-like_C"/>
</dbReference>
<evidence type="ECO:0000313" key="7">
    <source>
        <dbReference type="EMBL" id="VEI16912.1"/>
    </source>
</evidence>
<dbReference type="PANTHER" id="PTHR43248:SF29">
    <property type="entry name" value="TRIPEPTIDYL AMINOPEPTIDASE"/>
    <property type="match status" value="1"/>
</dbReference>
<dbReference type="Gene3D" id="3.40.50.1820">
    <property type="entry name" value="alpha/beta hydrolase"/>
    <property type="match status" value="1"/>
</dbReference>
<evidence type="ECO:0000313" key="8">
    <source>
        <dbReference type="Proteomes" id="UP000268658"/>
    </source>
</evidence>
<dbReference type="Pfam" id="PF00561">
    <property type="entry name" value="Abhydrolase_1"/>
    <property type="match status" value="1"/>
</dbReference>
<sequence>MIHGMERRRAWFNRRKDMVSSVVGRGGHFARGVSARRRVSAGVLAAVAGVCLGVGAGVVPAAAAPVVPAGAAVPAGLESFYNQKVEWYDCGATGGMERSAEATAFKCAKVKVPLDYSKPEGETIEIAMKKHVATGSVRQGSLFINPGGPGYSGVEMVESNETQFSPDLNASFDIIGFDPRGVGASTPITCDVVGGALPAGAAQAAMGVNDPLPGSLAADAAGADPTPFQDAQDPAADGAAQGDISFQTLIDEITKDFKQEEAQCAASTKPAGLLDHVDTVSVARDLDVLRALSGDDKLNYLGFSYGTYLGAHYAELFPANTGRMVLDGALDPSLSLAERASGQAAGFESSLRTYVEQCQAGQAVQAGQSCPLTGDTDAGVQQIRDLIAAADQTPLKTSDPNTTVDGSTIRVVVRRLMYSSEYWSFLTYALDQAITQNDGSYLQALYGPATAGSSAPTYYAVNCLDIPVQGDMASWEKEYQQNIQTSPTFGASLSNQDARCRAWGHNATRQPAPIHAKGAAPILVVGTTGDPATPYAWSEALAEQLESGRLLTWEGNGHTAYGRSSSCIHSAVDGYLINGKVPEPGATCKGGE</sequence>
<dbReference type="KEGG" id="avc:NCTC10951_01924"/>
<feature type="domain" description="Peptidase S33 tripeptidyl aminopeptidase-like C-terminal" evidence="6">
    <location>
        <begin position="486"/>
        <end position="588"/>
    </location>
</feature>
<gene>
    <name evidence="7" type="primary">tap_2</name>
    <name evidence="7" type="ORF">NCTC10951_01924</name>
</gene>
<dbReference type="AlphaFoldDB" id="A0A3S5EWH5"/>
<dbReference type="InterPro" id="IPR029058">
    <property type="entry name" value="AB_hydrolase_fold"/>
</dbReference>
<keyword evidence="7" id="KW-0031">Aminopeptidase</keyword>
<feature type="domain" description="AB hydrolase-1" evidence="5">
    <location>
        <begin position="142"/>
        <end position="360"/>
    </location>
</feature>
<dbReference type="InterPro" id="IPR051601">
    <property type="entry name" value="Serine_prot/Carboxylest_S33"/>
</dbReference>
<keyword evidence="3 7" id="KW-0378">Hydrolase</keyword>
<dbReference type="EMBL" id="LR134477">
    <property type="protein sequence ID" value="VEI16912.1"/>
    <property type="molecule type" value="Genomic_DNA"/>
</dbReference>
<feature type="compositionally biased region" description="Low complexity" evidence="4">
    <location>
        <begin position="223"/>
        <end position="237"/>
    </location>
</feature>
<evidence type="ECO:0000259" key="5">
    <source>
        <dbReference type="Pfam" id="PF00561"/>
    </source>
</evidence>
<evidence type="ECO:0000256" key="1">
    <source>
        <dbReference type="ARBA" id="ARBA00010088"/>
    </source>
</evidence>